<organism evidence="4">
    <name type="scientific">Salmonella phage vB_SEnST11_KE26</name>
    <dbReference type="NCBI Taxonomy" id="3161177"/>
    <lineage>
        <taxon>Viruses</taxon>
        <taxon>Duplodnaviria</taxon>
        <taxon>Heunggongvirae</taxon>
        <taxon>Uroviricota</taxon>
        <taxon>Caudoviricetes</taxon>
        <taxon>Rosemountvirus</taxon>
    </lineage>
</organism>
<evidence type="ECO:0000313" key="4">
    <source>
        <dbReference type="EMBL" id="XCH40858.1"/>
    </source>
</evidence>
<protein>
    <submittedName>
        <fullName evidence="4">Tail fiber assembly protein</fullName>
    </submittedName>
</protein>
<name>A0AAU8GFT7_9CAUD</name>
<evidence type="ECO:0000256" key="3">
    <source>
        <dbReference type="ARBA" id="ARBA00023138"/>
    </source>
</evidence>
<keyword evidence="2" id="KW-1245">Viral tail assembly</keyword>
<comment type="similarity">
    <text evidence="1">Belongs to the tfa family.</text>
</comment>
<proteinExistence type="inferred from homology"/>
<sequence>MIIFENFTKAVPVTPEQLKLSELGVQFAVDGTGRCWYDIVNELNKENKDDYKVLIDNDRRVLSWSKDASSLFPVDQSVVVTSKLPAGLANNNGLWKFDAAAKAFVPDSTAEENAAVRWKASELASVSIEIDTLKDAVEEGVALDSEVKRLAALKKYRIELNRYDTSSGSTVKRPVKP</sequence>
<evidence type="ECO:0000256" key="2">
    <source>
        <dbReference type="ARBA" id="ARBA00022465"/>
    </source>
</evidence>
<accession>A0AAU8GFT7</accession>
<evidence type="ECO:0000256" key="1">
    <source>
        <dbReference type="ARBA" id="ARBA00008579"/>
    </source>
</evidence>
<dbReference type="GO" id="GO:0098004">
    <property type="term" value="P:virus tail fiber assembly"/>
    <property type="evidence" value="ECO:0007669"/>
    <property type="project" value="UniProtKB-KW"/>
</dbReference>
<dbReference type="Pfam" id="PF02413">
    <property type="entry name" value="Caudo_TAP"/>
    <property type="match status" value="1"/>
</dbReference>
<dbReference type="InterPro" id="IPR003458">
    <property type="entry name" value="Phage_T4_Gp38_tail_assem"/>
</dbReference>
<keyword evidence="2" id="KW-1188">Viral release from host cell</keyword>
<gene>
    <name evidence="4" type="ORF">QSPPMHGG_CDS0002</name>
</gene>
<dbReference type="EMBL" id="PP856725">
    <property type="protein sequence ID" value="XCH40858.1"/>
    <property type="molecule type" value="Genomic_DNA"/>
</dbReference>
<keyword evidence="3" id="KW-1246">Viral tail fiber assembly</keyword>
<reference evidence="4" key="1">
    <citation type="submission" date="2024-05" db="EMBL/GenBank/DDBJ databases">
        <authorList>
            <person name="Mugo M.M."/>
            <person name="Musyoki A.M."/>
            <person name="Makumi A.M."/>
            <person name="Mutai I."/>
            <person name="Drechsel O."/>
            <person name="Kering K.K."/>
            <person name="Muturi P."/>
            <person name="Mbae C.K."/>
            <person name="Kariuki S.M."/>
        </authorList>
    </citation>
    <scope>NUCLEOTIDE SEQUENCE</scope>
</reference>